<gene>
    <name evidence="4" type="ORF">BMF97_10530</name>
</gene>
<sequence>MNQNKIISPEKTIEHLSIENWNKANLYLIQKALAEFAHEMVIEPLLQYNEDEWGYYLLSPKNTEEEITYSFRAQKRMLDHWSIDVNSIKKTVNGEKAALDLVHLIIDFKEELEFSKEILPVYIEEIISTLYARAQVMNRENNSCILASAGYQTIEGSTTGHPTFIANNGRIGFDADDYYRYAPESQTELRLLWIAVKKDRCIFSSLDDLSYDQLMEQELSPEVRAQFDHKLEESGLAKDDYYYMPVHPWQWYNKMNPTFSSEVALHNIVYLGEAEDLYRAQQSIRTFFNISNPDKFYVKTAMSVLNMGFMRGLSPYYMKATPAINKWVDDLVKNDAYLQEKGFIILKEVAAVGYRSAYYEKALQNNSTPYTKMLAALWRESPMPFVEKNQSLMTMAGLLHLDNNGYSLTAELIKKSGLGAEEWVSRYLDVYLLPLVHSFYEYDLVYMPHGENLILILENYTPVKILMKDIAEEIAVLNADVQLPGETSRIGIKVPDDFKLTYIFTDVFDCFLRYLSAIIHEQVGFSDEDFWRLVADKIMTYQEERPEMKDKFEKYDLFEPQFKRCCLNRLQIKNNKQMVNLEDPINSLQFVGMLENPIYRYKKVLI</sequence>
<organism evidence="4 5">
    <name type="scientific">Elizabethkingia meningoseptica</name>
    <name type="common">Chryseobacterium meningosepticum</name>
    <dbReference type="NCBI Taxonomy" id="238"/>
    <lineage>
        <taxon>Bacteria</taxon>
        <taxon>Pseudomonadati</taxon>
        <taxon>Bacteroidota</taxon>
        <taxon>Flavobacteriia</taxon>
        <taxon>Flavobacteriales</taxon>
        <taxon>Weeksellaceae</taxon>
        <taxon>Elizabethkingia</taxon>
    </lineage>
</organism>
<dbReference type="InterPro" id="IPR007310">
    <property type="entry name" value="Aerobactin_biosyn_IucA/IucC_N"/>
</dbReference>
<dbReference type="Gene3D" id="3.30.310.280">
    <property type="match status" value="1"/>
</dbReference>
<dbReference type="Gene3D" id="1.10.510.40">
    <property type="match status" value="1"/>
</dbReference>
<dbReference type="Pfam" id="PF04183">
    <property type="entry name" value="IucA_IucC"/>
    <property type="match status" value="1"/>
</dbReference>
<feature type="domain" description="Aerobactin siderophore biosynthesis IucA/IucC-like C-terminal" evidence="3">
    <location>
        <begin position="421"/>
        <end position="578"/>
    </location>
</feature>
<comment type="caution">
    <text evidence="4">The sequence shown here is derived from an EMBL/GenBank/DDBJ whole genome shotgun (WGS) entry which is preliminary data.</text>
</comment>
<dbReference type="PANTHER" id="PTHR34384:SF6">
    <property type="entry name" value="STAPHYLOFERRIN B SYNTHASE"/>
    <property type="match status" value="1"/>
</dbReference>
<keyword evidence="5" id="KW-1185">Reference proteome</keyword>
<evidence type="ECO:0000259" key="2">
    <source>
        <dbReference type="Pfam" id="PF04183"/>
    </source>
</evidence>
<dbReference type="AlphaFoldDB" id="A0A1V3U0F0"/>
<dbReference type="GO" id="GO:0019290">
    <property type="term" value="P:siderophore biosynthetic process"/>
    <property type="evidence" value="ECO:0007669"/>
    <property type="project" value="InterPro"/>
</dbReference>
<dbReference type="GO" id="GO:0016881">
    <property type="term" value="F:acid-amino acid ligase activity"/>
    <property type="evidence" value="ECO:0007669"/>
    <property type="project" value="UniProtKB-ARBA"/>
</dbReference>
<evidence type="ECO:0000259" key="3">
    <source>
        <dbReference type="Pfam" id="PF06276"/>
    </source>
</evidence>
<dbReference type="Proteomes" id="UP000188947">
    <property type="component" value="Unassembled WGS sequence"/>
</dbReference>
<protein>
    <submittedName>
        <fullName evidence="4">IucA/IucC family protein</fullName>
    </submittedName>
</protein>
<feature type="domain" description="Aerobactin siderophore biosynthesis IucA/IucC N-terminal" evidence="2">
    <location>
        <begin position="151"/>
        <end position="400"/>
    </location>
</feature>
<dbReference type="GeneID" id="48544971"/>
<dbReference type="eggNOG" id="COG4264">
    <property type="taxonomic scope" value="Bacteria"/>
</dbReference>
<dbReference type="Gene3D" id="6.10.250.3370">
    <property type="match status" value="1"/>
</dbReference>
<evidence type="ECO:0000313" key="5">
    <source>
        <dbReference type="Proteomes" id="UP000188947"/>
    </source>
</evidence>
<accession>A0A1V3U0F0</accession>
<dbReference type="InterPro" id="IPR037455">
    <property type="entry name" value="LucA/IucC-like"/>
</dbReference>
<dbReference type="RefSeq" id="WP_016200503.1">
    <property type="nucleotide sequence ID" value="NZ_CP014338.1"/>
</dbReference>
<evidence type="ECO:0000313" key="4">
    <source>
        <dbReference type="EMBL" id="OOH95264.1"/>
    </source>
</evidence>
<dbReference type="STRING" id="238.BBD35_17980"/>
<proteinExistence type="predicted"/>
<dbReference type="Pfam" id="PF06276">
    <property type="entry name" value="FhuF"/>
    <property type="match status" value="1"/>
</dbReference>
<dbReference type="EMBL" id="MPOG01000011">
    <property type="protein sequence ID" value="OOH95264.1"/>
    <property type="molecule type" value="Genomic_DNA"/>
</dbReference>
<name>A0A1V3U0F0_ELIME</name>
<dbReference type="KEGG" id="emg:BBD33_15670"/>
<dbReference type="OrthoDB" id="495728at2"/>
<dbReference type="InterPro" id="IPR022770">
    <property type="entry name" value="IucA/IucC-like_C"/>
</dbReference>
<dbReference type="PANTHER" id="PTHR34384">
    <property type="entry name" value="L-2,3-DIAMINOPROPANOATE--CITRATE LIGASE"/>
    <property type="match status" value="1"/>
</dbReference>
<evidence type="ECO:0000256" key="1">
    <source>
        <dbReference type="ARBA" id="ARBA00004924"/>
    </source>
</evidence>
<reference evidence="4 5" key="1">
    <citation type="submission" date="2016-11" db="EMBL/GenBank/DDBJ databases">
        <title>Genome sequence and comparative genomic analysis of clinical strain Elizabethkingia meningoseptica 61421 PRCM.</title>
        <authorList>
            <person name="Wang M."/>
            <person name="Hu S."/>
            <person name="Cao L."/>
            <person name="Jiang T."/>
            <person name="Zhou Y."/>
            <person name="Ming D."/>
        </authorList>
    </citation>
    <scope>NUCLEOTIDE SEQUENCE [LARGE SCALE GENOMIC DNA]</scope>
    <source>
        <strain evidence="4 5">61421 PRCM</strain>
    </source>
</reference>
<comment type="pathway">
    <text evidence="1">Siderophore biosynthesis.</text>
</comment>